<protein>
    <submittedName>
        <fullName evidence="2">DUF4133 domain-containing protein</fullName>
    </submittedName>
</protein>
<dbReference type="Proteomes" id="UP000186549">
    <property type="component" value="Unassembled WGS sequence"/>
</dbReference>
<evidence type="ECO:0000256" key="1">
    <source>
        <dbReference type="SAM" id="Phobius"/>
    </source>
</evidence>
<feature type="transmembrane region" description="Helical" evidence="1">
    <location>
        <begin position="32"/>
        <end position="50"/>
    </location>
</feature>
<accession>A0A1Q6HSX3</accession>
<proteinExistence type="predicted"/>
<gene>
    <name evidence="2" type="ORF">BHV79_16535</name>
</gene>
<keyword evidence="1" id="KW-0472">Membrane</keyword>
<organism evidence="2 3">
    <name type="scientific">Bacteroides uniformis</name>
    <dbReference type="NCBI Taxonomy" id="820"/>
    <lineage>
        <taxon>Bacteria</taxon>
        <taxon>Pseudomonadati</taxon>
        <taxon>Bacteroidota</taxon>
        <taxon>Bacteroidia</taxon>
        <taxon>Bacteroidales</taxon>
        <taxon>Bacteroidaceae</taxon>
        <taxon>Bacteroides</taxon>
    </lineage>
</organism>
<keyword evidence="1" id="KW-1133">Transmembrane helix</keyword>
<dbReference type="InterPro" id="IPR025407">
    <property type="entry name" value="DUF4133"/>
</dbReference>
<reference evidence="2 3" key="1">
    <citation type="journal article" date="2016" name="Nat. Biotechnol.">
        <title>Measurement of bacterial replication rates in microbial communities.</title>
        <authorList>
            <person name="Brown C.T."/>
            <person name="Olm M.R."/>
            <person name="Thomas B.C."/>
            <person name="Banfield J.F."/>
        </authorList>
    </citation>
    <scope>NUCLEOTIDE SEQUENCE [LARGE SCALE GENOMIC DNA]</scope>
    <source>
        <strain evidence="2">45_41</strain>
    </source>
</reference>
<evidence type="ECO:0000313" key="2">
    <source>
        <dbReference type="EMBL" id="OKZ29721.1"/>
    </source>
</evidence>
<dbReference type="AlphaFoldDB" id="A0A1Q6HSX3"/>
<evidence type="ECO:0000313" key="3">
    <source>
        <dbReference type="Proteomes" id="UP000186549"/>
    </source>
</evidence>
<name>A0A1Q6HSX3_BACUN</name>
<keyword evidence="1" id="KW-0812">Transmembrane</keyword>
<dbReference type="EMBL" id="MNQU01000298">
    <property type="protein sequence ID" value="OKZ29721.1"/>
    <property type="molecule type" value="Genomic_DNA"/>
</dbReference>
<sequence>MAAGTKHNEYVSYPMFKGLQKPLEFMGIQGRYITWAACAVGGAILGFIIAYCILEFVTGLIVLAVSLCTGAGLIFFKQKKGLHTKKEDHGVFIYACSRRM</sequence>
<feature type="transmembrane region" description="Helical" evidence="1">
    <location>
        <begin position="56"/>
        <end position="76"/>
    </location>
</feature>
<comment type="caution">
    <text evidence="2">The sequence shown here is derived from an EMBL/GenBank/DDBJ whole genome shotgun (WGS) entry which is preliminary data.</text>
</comment>
<dbReference type="Pfam" id="PF13571">
    <property type="entry name" value="DUF4133"/>
    <property type="match status" value="1"/>
</dbReference>